<dbReference type="PANTHER" id="PTHR33155:SF4">
    <property type="entry name" value="PROTEIN FANTASTIC FOUR 3"/>
    <property type="match status" value="1"/>
</dbReference>
<reference evidence="3" key="2">
    <citation type="submission" date="2021-03" db="UniProtKB">
        <authorList>
            <consortium name="EnsemblPlants"/>
        </authorList>
    </citation>
    <scope>IDENTIFICATION</scope>
</reference>
<comment type="similarity">
    <text evidence="1">Belongs to the fantastic four family.</text>
</comment>
<dbReference type="PANTHER" id="PTHR33155">
    <property type="entry name" value="FANTASTIC FOUR-LIKE PROTEIN (DUF3049)"/>
    <property type="match status" value="1"/>
</dbReference>
<dbReference type="EnsemblPlants" id="AUR62036826-RA">
    <property type="protein sequence ID" value="AUR62036826-RA:cds"/>
    <property type="gene ID" value="AUR62036826"/>
</dbReference>
<dbReference type="InterPro" id="IPR046431">
    <property type="entry name" value="FAF_dom"/>
</dbReference>
<feature type="domain" description="FAF" evidence="2">
    <location>
        <begin position="51"/>
        <end position="105"/>
    </location>
</feature>
<proteinExistence type="inferred from homology"/>
<dbReference type="OMA" id="RCNEERA"/>
<name>A0A803MX96_CHEQI</name>
<accession>A0A803MX96</accession>
<dbReference type="Gramene" id="AUR62036826-RA">
    <property type="protein sequence ID" value="AUR62036826-RA:cds"/>
    <property type="gene ID" value="AUR62036826"/>
</dbReference>
<reference evidence="3" key="1">
    <citation type="journal article" date="2017" name="Nature">
        <title>The genome of Chenopodium quinoa.</title>
        <authorList>
            <person name="Jarvis D.E."/>
            <person name="Ho Y.S."/>
            <person name="Lightfoot D.J."/>
            <person name="Schmoeckel S.M."/>
            <person name="Li B."/>
            <person name="Borm T.J.A."/>
            <person name="Ohyanagi H."/>
            <person name="Mineta K."/>
            <person name="Michell C.T."/>
            <person name="Saber N."/>
            <person name="Kharbatia N.M."/>
            <person name="Rupper R.R."/>
            <person name="Sharp A.R."/>
            <person name="Dally N."/>
            <person name="Boughton B.A."/>
            <person name="Woo Y.H."/>
            <person name="Gao G."/>
            <person name="Schijlen E.G.W.M."/>
            <person name="Guo X."/>
            <person name="Momin A.A."/>
            <person name="Negrao S."/>
            <person name="Al-Babili S."/>
            <person name="Gehring C."/>
            <person name="Roessner U."/>
            <person name="Jung C."/>
            <person name="Murphy K."/>
            <person name="Arold S.T."/>
            <person name="Gojobori T."/>
            <person name="van der Linden C.G."/>
            <person name="van Loo E.N."/>
            <person name="Jellen E.N."/>
            <person name="Maughan P.J."/>
            <person name="Tester M."/>
        </authorList>
    </citation>
    <scope>NUCLEOTIDE SEQUENCE [LARGE SCALE GENOMIC DNA]</scope>
    <source>
        <strain evidence="3">cv. PI 614886</strain>
    </source>
</reference>
<evidence type="ECO:0000313" key="4">
    <source>
        <dbReference type="Proteomes" id="UP000596660"/>
    </source>
</evidence>
<dbReference type="Pfam" id="PF11250">
    <property type="entry name" value="FAF"/>
    <property type="match status" value="1"/>
</dbReference>
<dbReference type="InterPro" id="IPR021410">
    <property type="entry name" value="FAF"/>
</dbReference>
<dbReference type="AlphaFoldDB" id="A0A803MX96"/>
<dbReference type="Proteomes" id="UP000596660">
    <property type="component" value="Unplaced"/>
</dbReference>
<protein>
    <recommendedName>
        <fullName evidence="2">FAF domain-containing protein</fullName>
    </recommendedName>
</protein>
<evidence type="ECO:0000259" key="2">
    <source>
        <dbReference type="Pfam" id="PF11250"/>
    </source>
</evidence>
<keyword evidence="4" id="KW-1185">Reference proteome</keyword>
<evidence type="ECO:0000256" key="1">
    <source>
        <dbReference type="ARBA" id="ARBA00008690"/>
    </source>
</evidence>
<sequence length="198" mass="22059">MCTESLGSETGSIISDSGDELISSSFVSEFEKSPRMSCVTMIKERSTSSNSFPPPISTFRSGCSGGFQVESQRQDGRLVIKAVSVGTSQSCFKAERTNGRLTLRFLENSCEVEDECNREYSQGDEFYDGNDNNEGDANDDEYVVNDGQLYNEMEGSSGNVVDEVESSNFSRRSRCNEERAARRCKELQNWEPFWVASS</sequence>
<organism evidence="3 4">
    <name type="scientific">Chenopodium quinoa</name>
    <name type="common">Quinoa</name>
    <dbReference type="NCBI Taxonomy" id="63459"/>
    <lineage>
        <taxon>Eukaryota</taxon>
        <taxon>Viridiplantae</taxon>
        <taxon>Streptophyta</taxon>
        <taxon>Embryophyta</taxon>
        <taxon>Tracheophyta</taxon>
        <taxon>Spermatophyta</taxon>
        <taxon>Magnoliopsida</taxon>
        <taxon>eudicotyledons</taxon>
        <taxon>Gunneridae</taxon>
        <taxon>Pentapetalae</taxon>
        <taxon>Caryophyllales</taxon>
        <taxon>Chenopodiaceae</taxon>
        <taxon>Chenopodioideae</taxon>
        <taxon>Atripliceae</taxon>
        <taxon>Chenopodium</taxon>
    </lineage>
</organism>
<evidence type="ECO:0000313" key="3">
    <source>
        <dbReference type="EnsemblPlants" id="AUR62036826-RA:cds"/>
    </source>
</evidence>